<dbReference type="AlphaFoldDB" id="A0A6A5ZH99"/>
<organism evidence="2 3">
    <name type="scientific">Lophiotrema nucula</name>
    <dbReference type="NCBI Taxonomy" id="690887"/>
    <lineage>
        <taxon>Eukaryota</taxon>
        <taxon>Fungi</taxon>
        <taxon>Dikarya</taxon>
        <taxon>Ascomycota</taxon>
        <taxon>Pezizomycotina</taxon>
        <taxon>Dothideomycetes</taxon>
        <taxon>Pleosporomycetidae</taxon>
        <taxon>Pleosporales</taxon>
        <taxon>Lophiotremataceae</taxon>
        <taxon>Lophiotrema</taxon>
    </lineage>
</organism>
<reference evidence="2" key="1">
    <citation type="journal article" date="2020" name="Stud. Mycol.">
        <title>101 Dothideomycetes genomes: a test case for predicting lifestyles and emergence of pathogens.</title>
        <authorList>
            <person name="Haridas S."/>
            <person name="Albert R."/>
            <person name="Binder M."/>
            <person name="Bloem J."/>
            <person name="Labutti K."/>
            <person name="Salamov A."/>
            <person name="Andreopoulos B."/>
            <person name="Baker S."/>
            <person name="Barry K."/>
            <person name="Bills G."/>
            <person name="Bluhm B."/>
            <person name="Cannon C."/>
            <person name="Castanera R."/>
            <person name="Culley D."/>
            <person name="Daum C."/>
            <person name="Ezra D."/>
            <person name="Gonzalez J."/>
            <person name="Henrissat B."/>
            <person name="Kuo A."/>
            <person name="Liang C."/>
            <person name="Lipzen A."/>
            <person name="Lutzoni F."/>
            <person name="Magnuson J."/>
            <person name="Mondo S."/>
            <person name="Nolan M."/>
            <person name="Ohm R."/>
            <person name="Pangilinan J."/>
            <person name="Park H.-J."/>
            <person name="Ramirez L."/>
            <person name="Alfaro M."/>
            <person name="Sun H."/>
            <person name="Tritt A."/>
            <person name="Yoshinaga Y."/>
            <person name="Zwiers L.-H."/>
            <person name="Turgeon B."/>
            <person name="Goodwin S."/>
            <person name="Spatafora J."/>
            <person name="Crous P."/>
            <person name="Grigoriev I."/>
        </authorList>
    </citation>
    <scope>NUCLEOTIDE SEQUENCE</scope>
    <source>
        <strain evidence="2">CBS 627.86</strain>
    </source>
</reference>
<sequence>MTSDDQEREEEVESVDEQAQDDLETLNRSMIDKTTHIVTDSEAASDLWPQFRQSVFDYKRKRSKILDSRNPHSPKTMLSKPEPTTESERHDDFKHTIPKENIHIQWPLSSAIQDYLQIDVTSTGVVIQNKQAIASRRILSTLHIQGELLYHQSGRSSPG</sequence>
<dbReference type="EMBL" id="ML977317">
    <property type="protein sequence ID" value="KAF2118273.1"/>
    <property type="molecule type" value="Genomic_DNA"/>
</dbReference>
<feature type="region of interest" description="Disordered" evidence="1">
    <location>
        <begin position="1"/>
        <end position="30"/>
    </location>
</feature>
<evidence type="ECO:0000313" key="3">
    <source>
        <dbReference type="Proteomes" id="UP000799770"/>
    </source>
</evidence>
<dbReference type="Proteomes" id="UP000799770">
    <property type="component" value="Unassembled WGS sequence"/>
</dbReference>
<keyword evidence="3" id="KW-1185">Reference proteome</keyword>
<feature type="compositionally biased region" description="Acidic residues" evidence="1">
    <location>
        <begin position="1"/>
        <end position="24"/>
    </location>
</feature>
<dbReference type="OrthoDB" id="4177236at2759"/>
<evidence type="ECO:0000256" key="1">
    <source>
        <dbReference type="SAM" id="MobiDB-lite"/>
    </source>
</evidence>
<accession>A0A6A5ZH99</accession>
<name>A0A6A5ZH99_9PLEO</name>
<feature type="region of interest" description="Disordered" evidence="1">
    <location>
        <begin position="63"/>
        <end position="91"/>
    </location>
</feature>
<evidence type="ECO:0000313" key="2">
    <source>
        <dbReference type="EMBL" id="KAF2118273.1"/>
    </source>
</evidence>
<proteinExistence type="predicted"/>
<protein>
    <submittedName>
        <fullName evidence="2">Uncharacterized protein</fullName>
    </submittedName>
</protein>
<gene>
    <name evidence="2" type="ORF">BDV96DRAFT_569581</name>
</gene>